<keyword evidence="3" id="KW-0813">Transport</keyword>
<evidence type="ECO:0000256" key="1">
    <source>
        <dbReference type="ARBA" id="ARBA00004236"/>
    </source>
</evidence>
<evidence type="ECO:0000256" key="2">
    <source>
        <dbReference type="ARBA" id="ARBA00007395"/>
    </source>
</evidence>
<sequence length="499" mass="55627">MNPDTPNSESKRDVPSSFKNWVSLAGSILAIGSLFAFLFLVAMDTMAHNGNPYLGILTYIVAPAFLIAGLALIFVGWWMQRRQRAHGAQVETGLFALSIDFSRPRDRRFLLIFGSGSIVFLLLTAFGSYQTYHFTESVQFCGETCHGVMQPEYTTYQQSPHARVSCAECHIGSGASWYVKSKLSGAYQVYATIFNKYERPIPTPVANLRPAQDTCERCHWPEKFTGSLDRTYQHYLSDKNNTPYTVRLLLRVGGGQPGHGPFGGIHWHMNVANKVEYYAKDRQRQNIPWVRVTSRDGKVTVFRTPDFKGEPPAASIRVMDCMDCHNHPAHIMKTANQVVEGEMATGAIPTNLPFLKRNAVDAISAKYKTESDAMSGIAAYIEGKYKGDKEVPGIVAALQSGYRENFFPEMKADWRSYPNDIGHKDWLGCFRCHDDNHVSTDGKEMVKGSDCNMCHVILSQGRGAELTRMAPTGLEFKHPGGDLDPALTCSDCHNGQNQK</sequence>
<dbReference type="PANTHER" id="PTHR30333:SF1">
    <property type="entry name" value="CYTOCHROME C-TYPE PROTEIN NAPC"/>
    <property type="match status" value="1"/>
</dbReference>
<dbReference type="Gene3D" id="1.10.1130.10">
    <property type="entry name" value="Flavocytochrome C3, Chain A"/>
    <property type="match status" value="1"/>
</dbReference>
<keyword evidence="11 12" id="KW-0472">Membrane</keyword>
<gene>
    <name evidence="14" type="ORF">GALL_52750</name>
</gene>
<feature type="domain" description="NapC/NirT cytochrome c N-terminal" evidence="13">
    <location>
        <begin position="110"/>
        <end position="198"/>
    </location>
</feature>
<dbReference type="SUPFAM" id="SSF48695">
    <property type="entry name" value="Multiheme cytochromes"/>
    <property type="match status" value="1"/>
</dbReference>
<evidence type="ECO:0000256" key="3">
    <source>
        <dbReference type="ARBA" id="ARBA00022448"/>
    </source>
</evidence>
<dbReference type="GO" id="GO:0009055">
    <property type="term" value="F:electron transfer activity"/>
    <property type="evidence" value="ECO:0007669"/>
    <property type="project" value="TreeGrafter"/>
</dbReference>
<keyword evidence="6 12" id="KW-0812">Transmembrane</keyword>
<dbReference type="GO" id="GO:0009061">
    <property type="term" value="P:anaerobic respiration"/>
    <property type="evidence" value="ECO:0007669"/>
    <property type="project" value="TreeGrafter"/>
</dbReference>
<dbReference type="PANTHER" id="PTHR30333">
    <property type="entry name" value="CYTOCHROME C-TYPE PROTEIN"/>
    <property type="match status" value="1"/>
</dbReference>
<comment type="similarity">
    <text evidence="2">Belongs to the NapC/NirT/NrfH family.</text>
</comment>
<dbReference type="InterPro" id="IPR051174">
    <property type="entry name" value="Cytochrome_c-type_ET"/>
</dbReference>
<comment type="subcellular location">
    <subcellularLocation>
        <location evidence="1">Cell membrane</location>
    </subcellularLocation>
</comment>
<reference evidence="14" key="1">
    <citation type="submission" date="2016-10" db="EMBL/GenBank/DDBJ databases">
        <title>Sequence of Gallionella enrichment culture.</title>
        <authorList>
            <person name="Poehlein A."/>
            <person name="Muehling M."/>
            <person name="Daniel R."/>
        </authorList>
    </citation>
    <scope>NUCLEOTIDE SEQUENCE</scope>
</reference>
<evidence type="ECO:0000256" key="9">
    <source>
        <dbReference type="ARBA" id="ARBA00022989"/>
    </source>
</evidence>
<evidence type="ECO:0000256" key="6">
    <source>
        <dbReference type="ARBA" id="ARBA00022692"/>
    </source>
</evidence>
<organism evidence="14">
    <name type="scientific">mine drainage metagenome</name>
    <dbReference type="NCBI Taxonomy" id="410659"/>
    <lineage>
        <taxon>unclassified sequences</taxon>
        <taxon>metagenomes</taxon>
        <taxon>ecological metagenomes</taxon>
    </lineage>
</organism>
<dbReference type="InterPro" id="IPR038266">
    <property type="entry name" value="NapC/NirT_cytc_sf"/>
</dbReference>
<dbReference type="GO" id="GO:0046872">
    <property type="term" value="F:metal ion binding"/>
    <property type="evidence" value="ECO:0007669"/>
    <property type="project" value="UniProtKB-KW"/>
</dbReference>
<dbReference type="GO" id="GO:0005886">
    <property type="term" value="C:plasma membrane"/>
    <property type="evidence" value="ECO:0007669"/>
    <property type="project" value="UniProtKB-SubCell"/>
</dbReference>
<evidence type="ECO:0000256" key="7">
    <source>
        <dbReference type="ARBA" id="ARBA00022723"/>
    </source>
</evidence>
<protein>
    <recommendedName>
        <fullName evidence="13">NapC/NirT cytochrome c N-terminal domain-containing protein</fullName>
    </recommendedName>
</protein>
<proteinExistence type="inferred from homology"/>
<keyword evidence="7" id="KW-0479">Metal-binding</keyword>
<feature type="transmembrane region" description="Helical" evidence="12">
    <location>
        <begin position="109"/>
        <end position="129"/>
    </location>
</feature>
<accession>A0A1J5SZT9</accession>
<dbReference type="Pfam" id="PF03264">
    <property type="entry name" value="Cytochrom_NNT"/>
    <property type="match status" value="1"/>
</dbReference>
<evidence type="ECO:0000259" key="13">
    <source>
        <dbReference type="Pfam" id="PF03264"/>
    </source>
</evidence>
<comment type="caution">
    <text evidence="14">The sequence shown here is derived from an EMBL/GenBank/DDBJ whole genome shotgun (WGS) entry which is preliminary data.</text>
</comment>
<dbReference type="Gene3D" id="1.10.3820.10">
    <property type="entry name" value="Di-heme elbow motif domain"/>
    <property type="match status" value="1"/>
</dbReference>
<keyword evidence="10" id="KW-0408">Iron</keyword>
<evidence type="ECO:0000256" key="10">
    <source>
        <dbReference type="ARBA" id="ARBA00023004"/>
    </source>
</evidence>
<keyword evidence="5" id="KW-0349">Heme</keyword>
<feature type="transmembrane region" description="Helical" evidence="12">
    <location>
        <begin position="21"/>
        <end position="41"/>
    </location>
</feature>
<evidence type="ECO:0000256" key="4">
    <source>
        <dbReference type="ARBA" id="ARBA00022475"/>
    </source>
</evidence>
<evidence type="ECO:0000256" key="11">
    <source>
        <dbReference type="ARBA" id="ARBA00023136"/>
    </source>
</evidence>
<name>A0A1J5SZT9_9ZZZZ</name>
<dbReference type="InterPro" id="IPR036280">
    <property type="entry name" value="Multihaem_cyt_sf"/>
</dbReference>
<dbReference type="InterPro" id="IPR005126">
    <property type="entry name" value="NapC/NirT_cyt_c_N"/>
</dbReference>
<feature type="transmembrane region" description="Helical" evidence="12">
    <location>
        <begin position="53"/>
        <end position="79"/>
    </location>
</feature>
<evidence type="ECO:0000256" key="5">
    <source>
        <dbReference type="ARBA" id="ARBA00022617"/>
    </source>
</evidence>
<evidence type="ECO:0000313" key="14">
    <source>
        <dbReference type="EMBL" id="OIR13459.1"/>
    </source>
</evidence>
<dbReference type="AlphaFoldDB" id="A0A1J5SZT9"/>
<keyword evidence="4" id="KW-1003">Cell membrane</keyword>
<evidence type="ECO:0000256" key="8">
    <source>
        <dbReference type="ARBA" id="ARBA00022982"/>
    </source>
</evidence>
<evidence type="ECO:0000256" key="12">
    <source>
        <dbReference type="SAM" id="Phobius"/>
    </source>
</evidence>
<keyword evidence="8" id="KW-0249">Electron transport</keyword>
<keyword evidence="9 12" id="KW-1133">Transmembrane helix</keyword>
<dbReference type="EMBL" id="MLJW01000014">
    <property type="protein sequence ID" value="OIR13459.1"/>
    <property type="molecule type" value="Genomic_DNA"/>
</dbReference>